<gene>
    <name evidence="1" type="ORF">P5G51_012630</name>
</gene>
<reference evidence="1 2" key="1">
    <citation type="submission" date="2023-10" db="EMBL/GenBank/DDBJ databases">
        <title>179-bfca-hs.</title>
        <authorList>
            <person name="Miliotis G."/>
            <person name="Sengupta P."/>
            <person name="Hameed A."/>
            <person name="Chuvochina M."/>
            <person name="Mcdonagh F."/>
            <person name="Simpson A.C."/>
            <person name="Singh N.K."/>
            <person name="Rekha P.D."/>
            <person name="Raman K."/>
            <person name="Hugenholtz P."/>
            <person name="Venkateswaran K."/>
        </authorList>
    </citation>
    <scope>NUCLEOTIDE SEQUENCE [LARGE SCALE GENOMIC DNA]</scope>
    <source>
        <strain evidence="1 2">179-BFC-A-HS</strain>
    </source>
</reference>
<proteinExistence type="predicted"/>
<comment type="caution">
    <text evidence="1">The sequence shown here is derived from an EMBL/GenBank/DDBJ whole genome shotgun (WGS) entry which is preliminary data.</text>
</comment>
<organism evidence="1 2">
    <name type="scientific">Tigheibacillus jepli</name>
    <dbReference type="NCBI Taxonomy" id="3035914"/>
    <lineage>
        <taxon>Bacteria</taxon>
        <taxon>Bacillati</taxon>
        <taxon>Bacillota</taxon>
        <taxon>Bacilli</taxon>
        <taxon>Bacillales</taxon>
        <taxon>Bacillaceae</taxon>
        <taxon>Tigheibacillus</taxon>
    </lineage>
</organism>
<dbReference type="Proteomes" id="UP001228376">
    <property type="component" value="Unassembled WGS sequence"/>
</dbReference>
<dbReference type="EMBL" id="JAROCA020000001">
    <property type="protein sequence ID" value="MDY0406123.1"/>
    <property type="molecule type" value="Genomic_DNA"/>
</dbReference>
<keyword evidence="2" id="KW-1185">Reference proteome</keyword>
<name>A0ABU5CIE3_9BACI</name>
<sequence>MMRLEYKVAVYKPMDIKFDNEKEYKEFIKWADDKVTKNEAGMDKLRKDKSP</sequence>
<dbReference type="RefSeq" id="WP_306066160.1">
    <property type="nucleotide sequence ID" value="NZ_JAROCA020000001.1"/>
</dbReference>
<evidence type="ECO:0000313" key="1">
    <source>
        <dbReference type="EMBL" id="MDY0406123.1"/>
    </source>
</evidence>
<protein>
    <submittedName>
        <fullName evidence="1">Uncharacterized protein</fullName>
    </submittedName>
</protein>
<evidence type="ECO:0000313" key="2">
    <source>
        <dbReference type="Proteomes" id="UP001228376"/>
    </source>
</evidence>
<accession>A0ABU5CIE3</accession>